<dbReference type="PANTHER" id="PTHR13943">
    <property type="entry name" value="HRAS-LIKE SUPPRESSOR - RELATED"/>
    <property type="match status" value="1"/>
</dbReference>
<dbReference type="GO" id="GO:0004623">
    <property type="term" value="F:phospholipase A2 activity"/>
    <property type="evidence" value="ECO:0007669"/>
    <property type="project" value="TreeGrafter"/>
</dbReference>
<keyword evidence="2" id="KW-0808">Transferase</keyword>
<sequence length="215" mass="24509">MCFFAPTGFVSLTEEGERLQLGSHFLFPNYNPDLLLNIVKVPTAGKMRNLVVFVVILQLSITIIDTKDEFKFGDIIAFPSKLCNCFTYTHYAVWVGDEYFEGKKPGQNIFEYNGRVAGCVFNKLPTAKEHKKDNYLDDYFVVGTYKEIRIRILQQQHTCKTYNPFANNCEHLATYIRYGEKISLQVSLDPELQKMLDSKKSCEALCKASSSRGPG</sequence>
<dbReference type="Pfam" id="PF04970">
    <property type="entry name" value="LRAT"/>
    <property type="match status" value="1"/>
</dbReference>
<dbReference type="GO" id="GO:0008970">
    <property type="term" value="F:phospholipase A1 activity"/>
    <property type="evidence" value="ECO:0007669"/>
    <property type="project" value="TreeGrafter"/>
</dbReference>
<comment type="similarity">
    <text evidence="1">Belongs to the H-rev107 family.</text>
</comment>
<dbReference type="InterPro" id="IPR051496">
    <property type="entry name" value="H-rev107_PLA/AT"/>
</dbReference>
<accession>A0A8C4FAG9</accession>
<evidence type="ECO:0000256" key="3">
    <source>
        <dbReference type="ARBA" id="ARBA00022801"/>
    </source>
</evidence>
<organism evidence="6 7">
    <name type="scientific">Dicentrarchus labrax</name>
    <name type="common">European seabass</name>
    <name type="synonym">Morone labrax</name>
    <dbReference type="NCBI Taxonomy" id="13489"/>
    <lineage>
        <taxon>Eukaryota</taxon>
        <taxon>Metazoa</taxon>
        <taxon>Chordata</taxon>
        <taxon>Craniata</taxon>
        <taxon>Vertebrata</taxon>
        <taxon>Euteleostomi</taxon>
        <taxon>Actinopterygii</taxon>
        <taxon>Neopterygii</taxon>
        <taxon>Teleostei</taxon>
        <taxon>Neoteleostei</taxon>
        <taxon>Acanthomorphata</taxon>
        <taxon>Eupercaria</taxon>
        <taxon>Moronidae</taxon>
        <taxon>Dicentrarchus</taxon>
    </lineage>
</organism>
<dbReference type="GO" id="GO:0005737">
    <property type="term" value="C:cytoplasm"/>
    <property type="evidence" value="ECO:0007669"/>
    <property type="project" value="TreeGrafter"/>
</dbReference>
<proteinExistence type="inferred from homology"/>
<dbReference type="PANTHER" id="PTHR13943:SF31">
    <property type="entry name" value="PHOSPHOLIPASE A AND ACYLTRANSFERASE 3"/>
    <property type="match status" value="1"/>
</dbReference>
<keyword evidence="4" id="KW-0443">Lipid metabolism</keyword>
<protein>
    <recommendedName>
        <fullName evidence="5">LRAT domain-containing protein</fullName>
    </recommendedName>
</protein>
<evidence type="ECO:0000313" key="6">
    <source>
        <dbReference type="Ensembl" id="ENSDLAP00005031308.2"/>
    </source>
</evidence>
<evidence type="ECO:0000313" key="7">
    <source>
        <dbReference type="Proteomes" id="UP000694389"/>
    </source>
</evidence>
<feature type="domain" description="LRAT" evidence="5">
    <location>
        <begin position="80"/>
        <end position="185"/>
    </location>
</feature>
<evidence type="ECO:0000259" key="5">
    <source>
        <dbReference type="PROSITE" id="PS51934"/>
    </source>
</evidence>
<evidence type="ECO:0000256" key="4">
    <source>
        <dbReference type="ARBA" id="ARBA00023098"/>
    </source>
</evidence>
<reference evidence="6" key="1">
    <citation type="submission" date="2025-08" db="UniProtKB">
        <authorList>
            <consortium name="Ensembl"/>
        </authorList>
    </citation>
    <scope>IDENTIFICATION</scope>
</reference>
<dbReference type="PROSITE" id="PS51934">
    <property type="entry name" value="LRAT"/>
    <property type="match status" value="1"/>
</dbReference>
<name>A0A8C4FAG9_DICLA</name>
<keyword evidence="7" id="KW-1185">Reference proteome</keyword>
<reference evidence="6" key="2">
    <citation type="submission" date="2025-09" db="UniProtKB">
        <authorList>
            <consortium name="Ensembl"/>
        </authorList>
    </citation>
    <scope>IDENTIFICATION</scope>
</reference>
<dbReference type="AlphaFoldDB" id="A0A8C4FAG9"/>
<keyword evidence="3" id="KW-0378">Hydrolase</keyword>
<dbReference type="Proteomes" id="UP000694389">
    <property type="component" value="Unassembled WGS sequence"/>
</dbReference>
<dbReference type="InterPro" id="IPR007053">
    <property type="entry name" value="LRAT_dom"/>
</dbReference>
<evidence type="ECO:0000256" key="2">
    <source>
        <dbReference type="ARBA" id="ARBA00022679"/>
    </source>
</evidence>
<evidence type="ECO:0000256" key="1">
    <source>
        <dbReference type="ARBA" id="ARBA00007824"/>
    </source>
</evidence>
<dbReference type="GeneTree" id="ENSGT01150000287039"/>
<dbReference type="Gene3D" id="3.90.1720.10">
    <property type="entry name" value="endopeptidase domain like (from Nostoc punctiforme)"/>
    <property type="match status" value="1"/>
</dbReference>
<dbReference type="GO" id="GO:0070292">
    <property type="term" value="P:N-acylphosphatidylethanolamine metabolic process"/>
    <property type="evidence" value="ECO:0007669"/>
    <property type="project" value="TreeGrafter"/>
</dbReference>
<dbReference type="GO" id="GO:0016410">
    <property type="term" value="F:N-acyltransferase activity"/>
    <property type="evidence" value="ECO:0007669"/>
    <property type="project" value="TreeGrafter"/>
</dbReference>
<dbReference type="Ensembl" id="ENSDLAT00005033438.2">
    <property type="protein sequence ID" value="ENSDLAP00005031308.2"/>
    <property type="gene ID" value="ENSDLAG00005014103.2"/>
</dbReference>